<feature type="compositionally biased region" description="Basic and acidic residues" evidence="1">
    <location>
        <begin position="11"/>
        <end position="23"/>
    </location>
</feature>
<reference evidence="2" key="1">
    <citation type="submission" date="2023-06" db="EMBL/GenBank/DDBJ databases">
        <title>Genome-scale phylogeny and comparative genomics of the fungal order Sordariales.</title>
        <authorList>
            <consortium name="Lawrence Berkeley National Laboratory"/>
            <person name="Hensen N."/>
            <person name="Bonometti L."/>
            <person name="Westerberg I."/>
            <person name="Brannstrom I.O."/>
            <person name="Guillou S."/>
            <person name="Cros-Aarteil S."/>
            <person name="Calhoun S."/>
            <person name="Haridas S."/>
            <person name="Kuo A."/>
            <person name="Mondo S."/>
            <person name="Pangilinan J."/>
            <person name="Riley R."/>
            <person name="Labutti K."/>
            <person name="Andreopoulos B."/>
            <person name="Lipzen A."/>
            <person name="Chen C."/>
            <person name="Yanf M."/>
            <person name="Daum C."/>
            <person name="Ng V."/>
            <person name="Clum A."/>
            <person name="Steindorff A."/>
            <person name="Ohm R."/>
            <person name="Martin F."/>
            <person name="Silar P."/>
            <person name="Natvig D."/>
            <person name="Lalanne C."/>
            <person name="Gautier V."/>
            <person name="Ament-Velasquez S.L."/>
            <person name="Kruys A."/>
            <person name="Hutchinson M.I."/>
            <person name="Powell A.J."/>
            <person name="Barry K."/>
            <person name="Miller A.N."/>
            <person name="Grigoriev I.V."/>
            <person name="Debuchy R."/>
            <person name="Gladieux P."/>
            <person name="Thoren M.H."/>
            <person name="Johannesson H."/>
        </authorList>
    </citation>
    <scope>NUCLEOTIDE SEQUENCE</scope>
    <source>
        <strain evidence="2">CBS 540.89</strain>
    </source>
</reference>
<dbReference type="AlphaFoldDB" id="A0AA39ZSA5"/>
<organism evidence="2 3">
    <name type="scientific">Apiosordaria backusii</name>
    <dbReference type="NCBI Taxonomy" id="314023"/>
    <lineage>
        <taxon>Eukaryota</taxon>
        <taxon>Fungi</taxon>
        <taxon>Dikarya</taxon>
        <taxon>Ascomycota</taxon>
        <taxon>Pezizomycotina</taxon>
        <taxon>Sordariomycetes</taxon>
        <taxon>Sordariomycetidae</taxon>
        <taxon>Sordariales</taxon>
        <taxon>Lasiosphaeriaceae</taxon>
        <taxon>Apiosordaria</taxon>
    </lineage>
</organism>
<feature type="region of interest" description="Disordered" evidence="1">
    <location>
        <begin position="1"/>
        <end position="23"/>
    </location>
</feature>
<evidence type="ECO:0000313" key="3">
    <source>
        <dbReference type="Proteomes" id="UP001172159"/>
    </source>
</evidence>
<protein>
    <submittedName>
        <fullName evidence="2">Uncharacterized protein</fullName>
    </submittedName>
</protein>
<gene>
    <name evidence="2" type="ORF">B0T21DRAFT_353420</name>
</gene>
<comment type="caution">
    <text evidence="2">The sequence shown here is derived from an EMBL/GenBank/DDBJ whole genome shotgun (WGS) entry which is preliminary data.</text>
</comment>
<feature type="region of interest" description="Disordered" evidence="1">
    <location>
        <begin position="171"/>
        <end position="195"/>
    </location>
</feature>
<feature type="region of interest" description="Disordered" evidence="1">
    <location>
        <begin position="219"/>
        <end position="240"/>
    </location>
</feature>
<evidence type="ECO:0000313" key="2">
    <source>
        <dbReference type="EMBL" id="KAK0702600.1"/>
    </source>
</evidence>
<name>A0AA39ZSA5_9PEZI</name>
<feature type="compositionally biased region" description="Polar residues" evidence="1">
    <location>
        <begin position="77"/>
        <end position="92"/>
    </location>
</feature>
<proteinExistence type="predicted"/>
<dbReference type="Proteomes" id="UP001172159">
    <property type="component" value="Unassembled WGS sequence"/>
</dbReference>
<evidence type="ECO:0000256" key="1">
    <source>
        <dbReference type="SAM" id="MobiDB-lite"/>
    </source>
</evidence>
<sequence length="240" mass="26105">MYTRPSATETPVRERRSGENRVDTCHGGHDLRACQDLGACLKFLPARGQKPVDAALEARSPHSRGKPYTVQRLATAESRTQSRLLPQSTTGNDLPWRPDQPYQPEGPPKHPSRTTSLKVRTALTLLEKSFPMQQSSFVCSGATRARQHLRAALRLCGGPLVEAKLGPTRMCPSRSSTWPSHHHQPGESADGTSGASLESVLPSMIVLLTTPHLASFHGLSCPGQQRDVPEQATLPGRGEE</sequence>
<dbReference type="EMBL" id="JAUKTV010000024">
    <property type="protein sequence ID" value="KAK0702600.1"/>
    <property type="molecule type" value="Genomic_DNA"/>
</dbReference>
<feature type="region of interest" description="Disordered" evidence="1">
    <location>
        <begin position="75"/>
        <end position="115"/>
    </location>
</feature>
<keyword evidence="3" id="KW-1185">Reference proteome</keyword>
<accession>A0AA39ZSA5</accession>